<protein>
    <recommendedName>
        <fullName evidence="7">NlpC/P60 domain-containing protein</fullName>
    </recommendedName>
</protein>
<sequence>MVKRTRDRGGRHAGKRARCREHGPHGAPGRLSQKIAVIGIAFAALALGTPLSTATADPRPDIQDLAKQADKLHTEIGRLTEQYNGERVKLKQAERVAEAAKKTLSMSEAELEERRRKARLLAQRNYMTRGMGPGFTFVGSGDPDAFLDQATTAYALQQRQSEEVAQVSEAMEAAEKAKVTAKARTTEVKEIISQIETKRTRIERLVTRVESDLFREVRERAGNRGRRVKVDMPVTGTGKAAEAARWALTQQLKPYVWGAEGPSGFDCSGLVMWAYQKVGISLPHYTGNQWTAGTHISREQLRPGDLVFFYSDLHHVGIYIGGGLMVHAPQTGDVVHIAPISGRPFAGGVRIAD</sequence>
<dbReference type="SUPFAM" id="SSF54001">
    <property type="entry name" value="Cysteine proteinases"/>
    <property type="match status" value="1"/>
</dbReference>
<keyword evidence="4" id="KW-0788">Thiol protease</keyword>
<evidence type="ECO:0000256" key="4">
    <source>
        <dbReference type="ARBA" id="ARBA00022807"/>
    </source>
</evidence>
<feature type="compositionally biased region" description="Basic residues" evidence="6">
    <location>
        <begin position="1"/>
        <end position="19"/>
    </location>
</feature>
<evidence type="ECO:0000313" key="9">
    <source>
        <dbReference type="Proteomes" id="UP000616724"/>
    </source>
</evidence>
<dbReference type="Gene3D" id="3.90.1720.10">
    <property type="entry name" value="endopeptidase domain like (from Nostoc punctiforme)"/>
    <property type="match status" value="1"/>
</dbReference>
<reference evidence="8 9" key="1">
    <citation type="submission" date="2021-01" db="EMBL/GenBank/DDBJ databases">
        <title>Whole genome shotgun sequence of Planobispora longispora NBRC 13918.</title>
        <authorList>
            <person name="Komaki H."/>
            <person name="Tamura T."/>
        </authorList>
    </citation>
    <scope>NUCLEOTIDE SEQUENCE [LARGE SCALE GENOMIC DNA]</scope>
    <source>
        <strain evidence="8 9">NBRC 13918</strain>
    </source>
</reference>
<dbReference type="AlphaFoldDB" id="A0A8J3RNP5"/>
<keyword evidence="2" id="KW-0645">Protease</keyword>
<proteinExistence type="inferred from homology"/>
<dbReference type="InterPro" id="IPR000064">
    <property type="entry name" value="NLP_P60_dom"/>
</dbReference>
<keyword evidence="3" id="KW-0378">Hydrolase</keyword>
<dbReference type="PROSITE" id="PS51935">
    <property type="entry name" value="NLPC_P60"/>
    <property type="match status" value="1"/>
</dbReference>
<dbReference type="GO" id="GO:0006508">
    <property type="term" value="P:proteolysis"/>
    <property type="evidence" value="ECO:0007669"/>
    <property type="project" value="UniProtKB-KW"/>
</dbReference>
<feature type="domain" description="NlpC/P60" evidence="7">
    <location>
        <begin position="237"/>
        <end position="353"/>
    </location>
</feature>
<gene>
    <name evidence="8" type="ORF">Plo01_19970</name>
</gene>
<evidence type="ECO:0000256" key="2">
    <source>
        <dbReference type="ARBA" id="ARBA00022670"/>
    </source>
</evidence>
<dbReference type="InterPro" id="IPR038765">
    <property type="entry name" value="Papain-like_cys_pep_sf"/>
</dbReference>
<feature type="coiled-coil region" evidence="5">
    <location>
        <begin position="62"/>
        <end position="117"/>
    </location>
</feature>
<dbReference type="EMBL" id="BOOH01000016">
    <property type="protein sequence ID" value="GIH75568.1"/>
    <property type="molecule type" value="Genomic_DNA"/>
</dbReference>
<evidence type="ECO:0000259" key="7">
    <source>
        <dbReference type="PROSITE" id="PS51935"/>
    </source>
</evidence>
<keyword evidence="9" id="KW-1185">Reference proteome</keyword>
<dbReference type="GO" id="GO:0008234">
    <property type="term" value="F:cysteine-type peptidase activity"/>
    <property type="evidence" value="ECO:0007669"/>
    <property type="project" value="UniProtKB-KW"/>
</dbReference>
<keyword evidence="5" id="KW-0175">Coiled coil</keyword>
<dbReference type="PANTHER" id="PTHR47359">
    <property type="entry name" value="PEPTIDOGLYCAN DL-ENDOPEPTIDASE CWLO"/>
    <property type="match status" value="1"/>
</dbReference>
<accession>A0A8J3RNP5</accession>
<comment type="similarity">
    <text evidence="1">Belongs to the peptidase C40 family.</text>
</comment>
<organism evidence="8 9">
    <name type="scientific">Planobispora longispora</name>
    <dbReference type="NCBI Taxonomy" id="28887"/>
    <lineage>
        <taxon>Bacteria</taxon>
        <taxon>Bacillati</taxon>
        <taxon>Actinomycetota</taxon>
        <taxon>Actinomycetes</taxon>
        <taxon>Streptosporangiales</taxon>
        <taxon>Streptosporangiaceae</taxon>
        <taxon>Planobispora</taxon>
    </lineage>
</organism>
<dbReference type="Proteomes" id="UP000616724">
    <property type="component" value="Unassembled WGS sequence"/>
</dbReference>
<name>A0A8J3RNP5_9ACTN</name>
<comment type="caution">
    <text evidence="8">The sequence shown here is derived from an EMBL/GenBank/DDBJ whole genome shotgun (WGS) entry which is preliminary data.</text>
</comment>
<evidence type="ECO:0000256" key="3">
    <source>
        <dbReference type="ARBA" id="ARBA00022801"/>
    </source>
</evidence>
<dbReference type="Pfam" id="PF00877">
    <property type="entry name" value="NLPC_P60"/>
    <property type="match status" value="1"/>
</dbReference>
<evidence type="ECO:0000256" key="5">
    <source>
        <dbReference type="SAM" id="Coils"/>
    </source>
</evidence>
<dbReference type="InterPro" id="IPR051794">
    <property type="entry name" value="PG_Endopeptidase_C40"/>
</dbReference>
<evidence type="ECO:0000313" key="8">
    <source>
        <dbReference type="EMBL" id="GIH75568.1"/>
    </source>
</evidence>
<feature type="coiled-coil region" evidence="5">
    <location>
        <begin position="157"/>
        <end position="184"/>
    </location>
</feature>
<evidence type="ECO:0000256" key="1">
    <source>
        <dbReference type="ARBA" id="ARBA00007074"/>
    </source>
</evidence>
<dbReference type="PANTHER" id="PTHR47359:SF3">
    <property type="entry name" value="NLP_P60 DOMAIN-CONTAINING PROTEIN-RELATED"/>
    <property type="match status" value="1"/>
</dbReference>
<evidence type="ECO:0000256" key="6">
    <source>
        <dbReference type="SAM" id="MobiDB-lite"/>
    </source>
</evidence>
<feature type="region of interest" description="Disordered" evidence="6">
    <location>
        <begin position="1"/>
        <end position="30"/>
    </location>
</feature>